<evidence type="ECO:0000313" key="2">
    <source>
        <dbReference type="EMBL" id="TKA21848.1"/>
    </source>
</evidence>
<evidence type="ECO:0000256" key="1">
    <source>
        <dbReference type="SAM" id="MobiDB-lite"/>
    </source>
</evidence>
<comment type="caution">
    <text evidence="2">The sequence shown here is derived from an EMBL/GenBank/DDBJ whole genome shotgun (WGS) entry which is preliminary data.</text>
</comment>
<dbReference type="AlphaFoldDB" id="A0A4U0TJ44"/>
<sequence length="304" mass="33485">MALHEGVALKQQLGQSKGGFRKAHRIAIAKKVWDRVSVHLDESQIKSRLSDVKKPYTGYWNHKNHVSGWDGADPPRTEASVETTYRQQYPARRKFVGPDGSKPRFYELLLQLFGDTSTGDSALELEAFVRETDGEDANATQRQSSHASASQSSSAESAAAAARNHAKAIDRFGVAKLKAAEPIGARAVARIQDIEYVRGLPISQQWSLFKGVQQADDSAILTTVQSDSLEDHAYGGNRTCTKHSPQLSTNDEDLRCLPWNMSKWSDIEAVRVGAMYFQNSAVDIKPEPELGDDITESTAPLTTQ</sequence>
<feature type="region of interest" description="Disordered" evidence="1">
    <location>
        <begin position="134"/>
        <end position="162"/>
    </location>
</feature>
<protein>
    <recommendedName>
        <fullName evidence="4">Myb/SANT-like domain-containing protein</fullName>
    </recommendedName>
</protein>
<organism evidence="2 3">
    <name type="scientific">Salinomyces thailandicus</name>
    <dbReference type="NCBI Taxonomy" id="706561"/>
    <lineage>
        <taxon>Eukaryota</taxon>
        <taxon>Fungi</taxon>
        <taxon>Dikarya</taxon>
        <taxon>Ascomycota</taxon>
        <taxon>Pezizomycotina</taxon>
        <taxon>Dothideomycetes</taxon>
        <taxon>Dothideomycetidae</taxon>
        <taxon>Mycosphaerellales</taxon>
        <taxon>Teratosphaeriaceae</taxon>
        <taxon>Salinomyces</taxon>
    </lineage>
</organism>
<reference evidence="2 3" key="1">
    <citation type="submission" date="2017-03" db="EMBL/GenBank/DDBJ databases">
        <title>Genomes of endolithic fungi from Antarctica.</title>
        <authorList>
            <person name="Coleine C."/>
            <person name="Masonjones S."/>
            <person name="Stajich J.E."/>
        </authorList>
    </citation>
    <scope>NUCLEOTIDE SEQUENCE [LARGE SCALE GENOMIC DNA]</scope>
    <source>
        <strain evidence="2 3">CCFEE 6315</strain>
    </source>
</reference>
<evidence type="ECO:0008006" key="4">
    <source>
        <dbReference type="Google" id="ProtNLM"/>
    </source>
</evidence>
<keyword evidence="3" id="KW-1185">Reference proteome</keyword>
<evidence type="ECO:0000313" key="3">
    <source>
        <dbReference type="Proteomes" id="UP000308549"/>
    </source>
</evidence>
<dbReference type="EMBL" id="NAJL01000097">
    <property type="protein sequence ID" value="TKA21848.1"/>
    <property type="molecule type" value="Genomic_DNA"/>
</dbReference>
<proteinExistence type="predicted"/>
<dbReference type="Proteomes" id="UP000308549">
    <property type="component" value="Unassembled WGS sequence"/>
</dbReference>
<gene>
    <name evidence="2" type="ORF">B0A50_08517</name>
</gene>
<feature type="compositionally biased region" description="Low complexity" evidence="1">
    <location>
        <begin position="144"/>
        <end position="162"/>
    </location>
</feature>
<accession>A0A4U0TJ44</accession>
<name>A0A4U0TJ44_9PEZI</name>